<keyword evidence="1" id="KW-0472">Membrane</keyword>
<gene>
    <name evidence="2" type="ORF">NCTC11214_00065</name>
</gene>
<dbReference type="EMBL" id="LR134117">
    <property type="protein sequence ID" value="VDZ51166.1"/>
    <property type="molecule type" value="Genomic_DNA"/>
</dbReference>
<evidence type="ECO:0000256" key="1">
    <source>
        <dbReference type="SAM" id="Phobius"/>
    </source>
</evidence>
<protein>
    <submittedName>
        <fullName evidence="2">Uncharacterized protein</fullName>
    </submittedName>
</protein>
<dbReference type="Proteomes" id="UP000281391">
    <property type="component" value="Chromosome"/>
</dbReference>
<accession>A0A447KJV0</accession>
<dbReference type="AlphaFoldDB" id="A0A447KJV0"/>
<feature type="transmembrane region" description="Helical" evidence="1">
    <location>
        <begin position="29"/>
        <end position="56"/>
    </location>
</feature>
<keyword evidence="1" id="KW-0812">Transmembrane</keyword>
<feature type="transmembrane region" description="Helical" evidence="1">
    <location>
        <begin position="76"/>
        <end position="97"/>
    </location>
</feature>
<organism evidence="2 3">
    <name type="scientific">Serratia odorifera</name>
    <dbReference type="NCBI Taxonomy" id="618"/>
    <lineage>
        <taxon>Bacteria</taxon>
        <taxon>Pseudomonadati</taxon>
        <taxon>Pseudomonadota</taxon>
        <taxon>Gammaproteobacteria</taxon>
        <taxon>Enterobacterales</taxon>
        <taxon>Yersiniaceae</taxon>
        <taxon>Serratia</taxon>
    </lineage>
</organism>
<dbReference type="KEGG" id="sof:NCTC11214_00065"/>
<evidence type="ECO:0000313" key="3">
    <source>
        <dbReference type="Proteomes" id="UP000281391"/>
    </source>
</evidence>
<proteinExistence type="predicted"/>
<name>A0A447KJV0_SEROD</name>
<reference evidence="2 3" key="1">
    <citation type="submission" date="2018-12" db="EMBL/GenBank/DDBJ databases">
        <authorList>
            <consortium name="Pathogen Informatics"/>
        </authorList>
    </citation>
    <scope>NUCLEOTIDE SEQUENCE [LARGE SCALE GENOMIC DNA]</scope>
    <source>
        <strain evidence="2 3">NCTC11214</strain>
    </source>
</reference>
<dbReference type="RefSeq" id="WP_004966217.1">
    <property type="nucleotide sequence ID" value="NZ_LR134117.1"/>
</dbReference>
<keyword evidence="1" id="KW-1133">Transmembrane helix</keyword>
<sequence length="168" mass="18365">MNINLLGIKTSSASGALFRSEWRAHRTGVLLFIGEVFFTWVLILGGVALLITGMALMDPALRTPDKVVQVSLGMPYSVLSFRLAMSVLVLAVPATALRILHHFYYAAELEYRCMADYLDSLRPAVRLHMKKCQQRCGAAGQCDYSADAVRGGVTVTPLSPSDDEVNKS</sequence>
<evidence type="ECO:0000313" key="2">
    <source>
        <dbReference type="EMBL" id="VDZ51166.1"/>
    </source>
</evidence>